<protein>
    <recommendedName>
        <fullName evidence="3">PTC1-like winged helix-turn-helix domain-containing protein</fullName>
    </recommendedName>
</protein>
<evidence type="ECO:0000259" key="3">
    <source>
        <dbReference type="Pfam" id="PF25874"/>
    </source>
</evidence>
<dbReference type="InterPro" id="IPR059080">
    <property type="entry name" value="WHD_PTC1"/>
</dbReference>
<evidence type="ECO:0000313" key="5">
    <source>
        <dbReference type="Proteomes" id="UP000029981"/>
    </source>
</evidence>
<evidence type="ECO:0000313" key="4">
    <source>
        <dbReference type="EMBL" id="KGN54754.1"/>
    </source>
</evidence>
<proteinExistence type="predicted"/>
<dbReference type="Gramene" id="KGN54754">
    <property type="protein sequence ID" value="KGN54754"/>
    <property type="gene ID" value="Csa_4G453640"/>
</dbReference>
<dbReference type="STRING" id="3659.A0A0A0L122"/>
<dbReference type="OMA" id="MEETHKD"/>
<reference evidence="4 5" key="1">
    <citation type="journal article" date="2009" name="Nat. Genet.">
        <title>The genome of the cucumber, Cucumis sativus L.</title>
        <authorList>
            <person name="Huang S."/>
            <person name="Li R."/>
            <person name="Zhang Z."/>
            <person name="Li L."/>
            <person name="Gu X."/>
            <person name="Fan W."/>
            <person name="Lucas W.J."/>
            <person name="Wang X."/>
            <person name="Xie B."/>
            <person name="Ni P."/>
            <person name="Ren Y."/>
            <person name="Zhu H."/>
            <person name="Li J."/>
            <person name="Lin K."/>
            <person name="Jin W."/>
            <person name="Fei Z."/>
            <person name="Li G."/>
            <person name="Staub J."/>
            <person name="Kilian A."/>
            <person name="van der Vossen E.A."/>
            <person name="Wu Y."/>
            <person name="Guo J."/>
            <person name="He J."/>
            <person name="Jia Z."/>
            <person name="Ren Y."/>
            <person name="Tian G."/>
            <person name="Lu Y."/>
            <person name="Ruan J."/>
            <person name="Qian W."/>
            <person name="Wang M."/>
            <person name="Huang Q."/>
            <person name="Li B."/>
            <person name="Xuan Z."/>
            <person name="Cao J."/>
            <person name="Asan"/>
            <person name="Wu Z."/>
            <person name="Zhang J."/>
            <person name="Cai Q."/>
            <person name="Bai Y."/>
            <person name="Zhao B."/>
            <person name="Han Y."/>
            <person name="Li Y."/>
            <person name="Li X."/>
            <person name="Wang S."/>
            <person name="Shi Q."/>
            <person name="Liu S."/>
            <person name="Cho W.K."/>
            <person name="Kim J.Y."/>
            <person name="Xu Y."/>
            <person name="Heller-Uszynska K."/>
            <person name="Miao H."/>
            <person name="Cheng Z."/>
            <person name="Zhang S."/>
            <person name="Wu J."/>
            <person name="Yang Y."/>
            <person name="Kang H."/>
            <person name="Li M."/>
            <person name="Liang H."/>
            <person name="Ren X."/>
            <person name="Shi Z."/>
            <person name="Wen M."/>
            <person name="Jian M."/>
            <person name="Yang H."/>
            <person name="Zhang G."/>
            <person name="Yang Z."/>
            <person name="Chen R."/>
            <person name="Liu S."/>
            <person name="Li J."/>
            <person name="Ma L."/>
            <person name="Liu H."/>
            <person name="Zhou Y."/>
            <person name="Zhao J."/>
            <person name="Fang X."/>
            <person name="Li G."/>
            <person name="Fang L."/>
            <person name="Li Y."/>
            <person name="Liu D."/>
            <person name="Zheng H."/>
            <person name="Zhang Y."/>
            <person name="Qin N."/>
            <person name="Li Z."/>
            <person name="Yang G."/>
            <person name="Yang S."/>
            <person name="Bolund L."/>
            <person name="Kristiansen K."/>
            <person name="Zheng H."/>
            <person name="Li S."/>
            <person name="Zhang X."/>
            <person name="Yang H."/>
            <person name="Wang J."/>
            <person name="Sun R."/>
            <person name="Zhang B."/>
            <person name="Jiang S."/>
            <person name="Wang J."/>
            <person name="Du Y."/>
            <person name="Li S."/>
        </authorList>
    </citation>
    <scope>NUCLEOTIDE SEQUENCE [LARGE SCALE GENOMIC DNA]</scope>
    <source>
        <strain evidence="5">cv. 9930</strain>
    </source>
</reference>
<feature type="region of interest" description="Disordered" evidence="2">
    <location>
        <begin position="361"/>
        <end position="391"/>
    </location>
</feature>
<evidence type="ECO:0000256" key="1">
    <source>
        <dbReference type="SAM" id="Coils"/>
    </source>
</evidence>
<organism evidence="4 5">
    <name type="scientific">Cucumis sativus</name>
    <name type="common">Cucumber</name>
    <dbReference type="NCBI Taxonomy" id="3659"/>
    <lineage>
        <taxon>Eukaryota</taxon>
        <taxon>Viridiplantae</taxon>
        <taxon>Streptophyta</taxon>
        <taxon>Embryophyta</taxon>
        <taxon>Tracheophyta</taxon>
        <taxon>Spermatophyta</taxon>
        <taxon>Magnoliopsida</taxon>
        <taxon>eudicotyledons</taxon>
        <taxon>Gunneridae</taxon>
        <taxon>Pentapetalae</taxon>
        <taxon>rosids</taxon>
        <taxon>fabids</taxon>
        <taxon>Cucurbitales</taxon>
        <taxon>Cucurbitaceae</taxon>
        <taxon>Benincaseae</taxon>
        <taxon>Cucumis</taxon>
    </lineage>
</organism>
<dbReference type="GO" id="GO:0007131">
    <property type="term" value="P:reciprocal meiotic recombination"/>
    <property type="evidence" value="ECO:0007669"/>
    <property type="project" value="InterPro"/>
</dbReference>
<dbReference type="AlphaFoldDB" id="A0A0A0L122"/>
<name>A0A0A0L122_CUCSA</name>
<dbReference type="OrthoDB" id="515863at2759"/>
<dbReference type="PANTHER" id="PTHR46740:SF1">
    <property type="entry name" value="DYAD PROTEIN"/>
    <property type="match status" value="1"/>
</dbReference>
<reference evidence="4 5" key="2">
    <citation type="journal article" date="2009" name="PLoS ONE">
        <title>An integrated genetic and cytogenetic map of the cucumber genome.</title>
        <authorList>
            <person name="Ren Y."/>
            <person name="Zhang Z."/>
            <person name="Liu J."/>
            <person name="Staub J.E."/>
            <person name="Han Y."/>
            <person name="Cheng Z."/>
            <person name="Li X."/>
            <person name="Lu J."/>
            <person name="Miao H."/>
            <person name="Kang H."/>
            <person name="Xie B."/>
            <person name="Gu X."/>
            <person name="Wang X."/>
            <person name="Du Y."/>
            <person name="Jin W."/>
            <person name="Huang S."/>
        </authorList>
    </citation>
    <scope>NUCLEOTIDE SEQUENCE [LARGE SCALE GENOMIC DNA]</scope>
    <source>
        <strain evidence="5">cv. 9930</strain>
    </source>
</reference>
<keyword evidence="1" id="KW-0175">Coiled coil</keyword>
<evidence type="ECO:0000256" key="2">
    <source>
        <dbReference type="SAM" id="MobiDB-lite"/>
    </source>
</evidence>
<dbReference type="Pfam" id="PF25874">
    <property type="entry name" value="WHD_plant_repro"/>
    <property type="match status" value="1"/>
</dbReference>
<reference evidence="4 5" key="4">
    <citation type="journal article" date="2011" name="BMC Genomics">
        <title>RNA-Seq improves annotation of protein-coding genes in the cucumber genome.</title>
        <authorList>
            <person name="Li Z."/>
            <person name="Zhang Z."/>
            <person name="Yan P."/>
            <person name="Huang S."/>
            <person name="Fei Z."/>
            <person name="Lin K."/>
        </authorList>
    </citation>
    <scope>NUCLEOTIDE SEQUENCE [LARGE SCALE GENOMIC DNA]</scope>
    <source>
        <strain evidence="5">cv. 9930</strain>
    </source>
</reference>
<dbReference type="GO" id="GO:0051177">
    <property type="term" value="P:meiotic sister chromatid cohesion"/>
    <property type="evidence" value="ECO:0007669"/>
    <property type="project" value="InterPro"/>
</dbReference>
<reference evidence="4 5" key="3">
    <citation type="journal article" date="2010" name="BMC Genomics">
        <title>Transcriptome sequencing and comparative analysis of cucumber flowers with different sex types.</title>
        <authorList>
            <person name="Guo S."/>
            <person name="Zheng Y."/>
            <person name="Joung J.G."/>
            <person name="Liu S."/>
            <person name="Zhang Z."/>
            <person name="Crasta O.R."/>
            <person name="Sobral B.W."/>
            <person name="Xu Y."/>
            <person name="Huang S."/>
            <person name="Fei Z."/>
        </authorList>
    </citation>
    <scope>NUCLEOTIDE SEQUENCE [LARGE SCALE GENOMIC DNA]</scope>
    <source>
        <strain evidence="5">cv. 9930</strain>
    </source>
</reference>
<sequence>MTEEDKLNDEANSLIAEVPIIPGFKKRKRLSLSRLKEVKASLHAKQGQSTCVSNSSRSCKLKNESTINRWTPERYRLAELSMLEVMKAEGATFANPVPRPVLRMAARKHIGDTGLLDHLLKHIDGKVAPGGAERFRRWFNANGIMEYWLENADLVNIRQEAGVQDPYWVPQSRPLHARANFQDSQSSEEMRLLRAEMTKMKRDMQELASKFRDQERLNSMEMIHEELIKREAVAEKHRNEITGCLKGLQGILSGELMTWKTKVELQLMEITSSLGCIQPSKQLLTSPASKKWEDWLERTNLDNFQDDEIASWFEGDDTFSVQAQQDVIFQNSYRPSASFELYGNNLVQDIGREGEQEHLNKWSKTKRDDMEKQEDYGANITPDSSATGNSTSEFNTSVHMFQEMFQELFSWKAKMERQVLELWNSVRELQASSSSSSSHFKESDIGSTFKG</sequence>
<dbReference type="eggNOG" id="ENOG502QU7N">
    <property type="taxonomic scope" value="Eukaryota"/>
</dbReference>
<keyword evidence="5" id="KW-1185">Reference proteome</keyword>
<dbReference type="EMBL" id="CM002925">
    <property type="protein sequence ID" value="KGN54754.1"/>
    <property type="molecule type" value="Genomic_DNA"/>
</dbReference>
<dbReference type="Proteomes" id="UP000029981">
    <property type="component" value="Chromosome 4"/>
</dbReference>
<feature type="coiled-coil region" evidence="1">
    <location>
        <begin position="190"/>
        <end position="217"/>
    </location>
</feature>
<gene>
    <name evidence="4" type="ORF">Csa_4G453640</name>
</gene>
<feature type="region of interest" description="Disordered" evidence="2">
    <location>
        <begin position="430"/>
        <end position="451"/>
    </location>
</feature>
<feature type="compositionally biased region" description="Basic and acidic residues" evidence="2">
    <location>
        <begin position="361"/>
        <end position="375"/>
    </location>
</feature>
<feature type="domain" description="PTC1-like winged helix-turn-helix" evidence="3">
    <location>
        <begin position="69"/>
        <end position="151"/>
    </location>
</feature>
<accession>A0A0A0L122</accession>
<feature type="compositionally biased region" description="Polar residues" evidence="2">
    <location>
        <begin position="381"/>
        <end position="391"/>
    </location>
</feature>
<dbReference type="PANTHER" id="PTHR46740">
    <property type="entry name" value="PROTEIN DYAD"/>
    <property type="match status" value="1"/>
</dbReference>
<dbReference type="InterPro" id="IPR044221">
    <property type="entry name" value="DYAD/AMEIOTIC1"/>
</dbReference>